<sequence length="347" mass="38966">MTIKQIFDEGVAHKASDVHLINGEPLIIRVTGQLIRLDKFGVFNQKKLEDLVISILTAKQKDQYLSRRELDLAYQLESGERFRINLHFEKGSPSLAARVISTKIPTMEEIMMPEIVYQLSRLHQGLIILTGPTGCGKSTSLAAIISLINNERSCNIITLEDPIEYVFTPKKSIIRQRQYGFDFLSFPDALKHVLRQDPNVIMVGEMRDLETIASTITLAETGHLVLATLHTPNASQTVDRIIDIFPPYQQEQIRMQLSMSLVGVIAQQLIQTKDGKNRVGAREIMINTPAVANLIRENKIAQIKTVIQTSSDDSMVTMNQSLEKLIKQGLIDKETARQYSANGTTIK</sequence>
<dbReference type="InterPro" id="IPR050921">
    <property type="entry name" value="T4SS_GSP_E_ATPase"/>
</dbReference>
<dbReference type="PANTHER" id="PTHR30486">
    <property type="entry name" value="TWITCHING MOTILITY PROTEIN PILT"/>
    <property type="match status" value="1"/>
</dbReference>
<dbReference type="GO" id="GO:0016887">
    <property type="term" value="F:ATP hydrolysis activity"/>
    <property type="evidence" value="ECO:0007669"/>
    <property type="project" value="InterPro"/>
</dbReference>
<dbReference type="NCBIfam" id="TIGR01420">
    <property type="entry name" value="pilT_fam"/>
    <property type="match status" value="1"/>
</dbReference>
<dbReference type="Pfam" id="PF00437">
    <property type="entry name" value="T2SSE"/>
    <property type="match status" value="1"/>
</dbReference>
<feature type="domain" description="Bacterial type II secretion system protein E" evidence="2">
    <location>
        <begin position="108"/>
        <end position="307"/>
    </location>
</feature>
<dbReference type="STRING" id="1798561.A3B87_01780"/>
<name>A0A1F6FN84_9BACT</name>
<dbReference type="Proteomes" id="UP000179136">
    <property type="component" value="Unassembled WGS sequence"/>
</dbReference>
<gene>
    <name evidence="3" type="ORF">A3B87_01780</name>
</gene>
<comment type="caution">
    <text evidence="3">The sequence shown here is derived from an EMBL/GenBank/DDBJ whole genome shotgun (WGS) entry which is preliminary data.</text>
</comment>
<dbReference type="InterPro" id="IPR001482">
    <property type="entry name" value="T2SS/T4SS_dom"/>
</dbReference>
<organism evidence="3 4">
    <name type="scientific">Candidatus Kuenenbacteria bacterium RIFCSPHIGHO2_02_FULL_39_13</name>
    <dbReference type="NCBI Taxonomy" id="1798561"/>
    <lineage>
        <taxon>Bacteria</taxon>
        <taxon>Candidatus Kueneniibacteriota</taxon>
    </lineage>
</organism>
<comment type="similarity">
    <text evidence="1">Belongs to the GSP E family.</text>
</comment>
<dbReference type="GO" id="GO:0005524">
    <property type="term" value="F:ATP binding"/>
    <property type="evidence" value="ECO:0007669"/>
    <property type="project" value="InterPro"/>
</dbReference>
<evidence type="ECO:0000259" key="2">
    <source>
        <dbReference type="Pfam" id="PF00437"/>
    </source>
</evidence>
<evidence type="ECO:0000256" key="1">
    <source>
        <dbReference type="ARBA" id="ARBA00006611"/>
    </source>
</evidence>
<dbReference type="InterPro" id="IPR006321">
    <property type="entry name" value="PilT/PilU"/>
</dbReference>
<accession>A0A1F6FN84</accession>
<evidence type="ECO:0000313" key="3">
    <source>
        <dbReference type="EMBL" id="OGG87317.1"/>
    </source>
</evidence>
<dbReference type="Gene3D" id="3.40.50.300">
    <property type="entry name" value="P-loop containing nucleotide triphosphate hydrolases"/>
    <property type="match status" value="1"/>
</dbReference>
<evidence type="ECO:0000313" key="4">
    <source>
        <dbReference type="Proteomes" id="UP000179136"/>
    </source>
</evidence>
<dbReference type="Gene3D" id="3.30.450.90">
    <property type="match status" value="1"/>
</dbReference>
<dbReference type="SUPFAM" id="SSF52540">
    <property type="entry name" value="P-loop containing nucleoside triphosphate hydrolases"/>
    <property type="match status" value="1"/>
</dbReference>
<protein>
    <recommendedName>
        <fullName evidence="2">Bacterial type II secretion system protein E domain-containing protein</fullName>
    </recommendedName>
</protein>
<dbReference type="AlphaFoldDB" id="A0A1F6FN84"/>
<dbReference type="InterPro" id="IPR027417">
    <property type="entry name" value="P-loop_NTPase"/>
</dbReference>
<proteinExistence type="inferred from homology"/>
<dbReference type="CDD" id="cd01131">
    <property type="entry name" value="PilT"/>
    <property type="match status" value="1"/>
</dbReference>
<dbReference type="EMBL" id="MFMW01000016">
    <property type="protein sequence ID" value="OGG87317.1"/>
    <property type="molecule type" value="Genomic_DNA"/>
</dbReference>
<reference evidence="3 4" key="1">
    <citation type="journal article" date="2016" name="Nat. Commun.">
        <title>Thousands of microbial genomes shed light on interconnected biogeochemical processes in an aquifer system.</title>
        <authorList>
            <person name="Anantharaman K."/>
            <person name="Brown C.T."/>
            <person name="Hug L.A."/>
            <person name="Sharon I."/>
            <person name="Castelle C.J."/>
            <person name="Probst A.J."/>
            <person name="Thomas B.C."/>
            <person name="Singh A."/>
            <person name="Wilkins M.J."/>
            <person name="Karaoz U."/>
            <person name="Brodie E.L."/>
            <person name="Williams K.H."/>
            <person name="Hubbard S.S."/>
            <person name="Banfield J.F."/>
        </authorList>
    </citation>
    <scope>NUCLEOTIDE SEQUENCE [LARGE SCALE GENOMIC DNA]</scope>
</reference>